<evidence type="ECO:0000313" key="2">
    <source>
        <dbReference type="EMBL" id="AKK09130.1"/>
    </source>
</evidence>
<sequence length="666" mass="72130">MPAVAIAQADRTVTPDEIDAYVAEYEQDPHVTPVVDGVGGVSDTELAAYHDLVRATQAAGEPETSLAPGEMWSDTIGLPADVSKADADAAKIAIATEQDALPSINSLNSLDRLDDQTMARASNCRTFFFSPHQVCGAILAAYESLGGQFGWLMHPVEPMYLNPDGQGYRQRFRNGFIYWHPNTGAHAVTTRSAVVWDRNGWEQGWLGYPTRAEVPVRGTTPQDGELNGWVQYFQGGRMYRTPLAQGAHVASINGLILDKWLAMGGPDSELGFPIADEAKTADGIGRFSVFQHGSIYWHPHHGAHPVFGEILHQWATAGSEMGTLGYPVEDPTGGSSLSVSQQFQGGFLSSPHVPVNLFGDLGRYSLGVLSPETFQPSIEGSSAVLENNDFRVSLTPGGKFDIGYDITFKNPSENPNFRILVGLPDGLHLESRYTSRVSVVNAAGQEIAAIVTPTSLVHSDNWVDIDTQLNGNEVTFHLSGDESANMMRNHARAQHAELRVSGVAVGDAVSNYVGINAGDHEKAVCQNELYHCVRAYRSGAHEQAKAVGESLVLPPHDNEGDAARHCVWQGLTTDASNAGFASRMAQAHERDVISDPNGVYTPAQTAGMDIYNNYTGRQVGIRLDGKPEEIENVCIRYALSARETLAPQNELPLYGNDLVVLKRDLN</sequence>
<dbReference type="InterPro" id="IPR054246">
    <property type="entry name" value="DUF6973"/>
</dbReference>
<protein>
    <submittedName>
        <fullName evidence="2">LGFP repeat protein</fullName>
    </submittedName>
</protein>
<dbReference type="OrthoDB" id="514320at2"/>
<dbReference type="AlphaFoldDB" id="A0A0G3H8T3"/>
<reference evidence="3" key="2">
    <citation type="submission" date="2015-05" db="EMBL/GenBank/DDBJ databases">
        <title>Complete genome sequence of Corynebacterium testudinoris DSM 44614, recovered from necrotic lesions in the mouth of a tortoise.</title>
        <authorList>
            <person name="Ruckert C."/>
            <person name="Albersmeier A."/>
            <person name="Winkler A."/>
            <person name="Tauch A."/>
        </authorList>
    </citation>
    <scope>NUCLEOTIDE SEQUENCE [LARGE SCALE GENOMIC DNA]</scope>
    <source>
        <strain evidence="3">DSM 44614</strain>
    </source>
</reference>
<feature type="domain" description="DUF6973" evidence="1">
    <location>
        <begin position="555"/>
        <end position="629"/>
    </location>
</feature>
<dbReference type="PATRIC" id="fig|136857.5.peg.1690"/>
<dbReference type="STRING" id="136857.CTEST_08500"/>
<dbReference type="RefSeq" id="WP_052844342.1">
    <property type="nucleotide sequence ID" value="NZ_CP011545.1"/>
</dbReference>
<dbReference type="KEGG" id="cted:CTEST_08500"/>
<evidence type="ECO:0000313" key="3">
    <source>
        <dbReference type="Proteomes" id="UP000035540"/>
    </source>
</evidence>
<dbReference type="EMBL" id="CP011545">
    <property type="protein sequence ID" value="AKK09130.1"/>
    <property type="molecule type" value="Genomic_DNA"/>
</dbReference>
<accession>A0A0G3H8T3</accession>
<dbReference type="Pfam" id="PF22322">
    <property type="entry name" value="DUF6973"/>
    <property type="match status" value="1"/>
</dbReference>
<evidence type="ECO:0000259" key="1">
    <source>
        <dbReference type="Pfam" id="PF22322"/>
    </source>
</evidence>
<name>A0A0G3H8T3_9CORY</name>
<gene>
    <name evidence="2" type="ORF">CTEST_08500</name>
</gene>
<dbReference type="Proteomes" id="UP000035540">
    <property type="component" value="Chromosome"/>
</dbReference>
<keyword evidence="3" id="KW-1185">Reference proteome</keyword>
<dbReference type="InterPro" id="IPR013207">
    <property type="entry name" value="LGFP"/>
</dbReference>
<proteinExistence type="predicted"/>
<reference evidence="2 3" key="1">
    <citation type="journal article" date="2015" name="Genome Announc.">
        <title>Complete Genome Sequence of the Type Strain Corynebacterium testudinoris DSM 44614, Recovered from Necrotic Lesions in the Mouth of a Tortoise.</title>
        <authorList>
            <person name="Ruckert C."/>
            <person name="Kriete M."/>
            <person name="Jaenicke S."/>
            <person name="Winkler A."/>
            <person name="Tauch A."/>
        </authorList>
    </citation>
    <scope>NUCLEOTIDE SEQUENCE [LARGE SCALE GENOMIC DNA]</scope>
    <source>
        <strain evidence="2 3">DSM 44614</strain>
    </source>
</reference>
<dbReference type="Pfam" id="PF08310">
    <property type="entry name" value="LGFP"/>
    <property type="match status" value="3"/>
</dbReference>
<organism evidence="2 3">
    <name type="scientific">Corynebacterium testudinoris</name>
    <dbReference type="NCBI Taxonomy" id="136857"/>
    <lineage>
        <taxon>Bacteria</taxon>
        <taxon>Bacillati</taxon>
        <taxon>Actinomycetota</taxon>
        <taxon>Actinomycetes</taxon>
        <taxon>Mycobacteriales</taxon>
        <taxon>Corynebacteriaceae</taxon>
        <taxon>Corynebacterium</taxon>
    </lineage>
</organism>